<dbReference type="eggNOG" id="COG3764">
    <property type="taxonomic scope" value="Bacteria"/>
</dbReference>
<reference evidence="5 6" key="1">
    <citation type="journal article" date="2014" name="Int. J. Syst. Evol. Microbiol.">
        <title>Phylogenomics and the dynamic genome evolution of the genus Streptococcus.</title>
        <authorList>
            <consortium name="The Broad Institute Genome Sequencing Platform"/>
            <person name="Richards V.P."/>
            <person name="Palmer S.R."/>
            <person name="Pavinski Bitar P.D."/>
            <person name="Qin X."/>
            <person name="Weinstock G.M."/>
            <person name="Highlander S.K."/>
            <person name="Town C.D."/>
            <person name="Burne R.A."/>
            <person name="Stanhope M.J."/>
        </authorList>
    </citation>
    <scope>NUCLEOTIDE SEQUENCE [LARGE SCALE GENOMIC DNA]</scope>
    <source>
        <strain evidence="5 6">NCTC 11558</strain>
    </source>
</reference>
<dbReference type="OrthoDB" id="1648028at2"/>
<dbReference type="InterPro" id="IPR023365">
    <property type="entry name" value="Sortase_dom-sf"/>
</dbReference>
<dbReference type="RefSeq" id="WP_003078573.1">
    <property type="nucleotide sequence ID" value="NZ_AEUW02000001.1"/>
</dbReference>
<dbReference type="CDD" id="cd06165">
    <property type="entry name" value="Sortase_A"/>
    <property type="match status" value="1"/>
</dbReference>
<dbReference type="MEROPS" id="C60.006"/>
<feature type="active site" description="Proton donor/acceptor" evidence="4">
    <location>
        <position position="145"/>
    </location>
</feature>
<keyword evidence="3" id="KW-0788">Thiol protease</keyword>
<evidence type="ECO:0000256" key="1">
    <source>
        <dbReference type="ARBA" id="ARBA00022670"/>
    </source>
</evidence>
<dbReference type="Pfam" id="PF04203">
    <property type="entry name" value="Sortase"/>
    <property type="match status" value="1"/>
</dbReference>
<proteinExistence type="predicted"/>
<evidence type="ECO:0000256" key="3">
    <source>
        <dbReference type="ARBA" id="ARBA00022807"/>
    </source>
</evidence>
<keyword evidence="2" id="KW-0378">Hydrolase</keyword>
<protein>
    <submittedName>
        <fullName evidence="5">Sortase family protein</fullName>
    </submittedName>
</protein>
<evidence type="ECO:0000256" key="2">
    <source>
        <dbReference type="ARBA" id="ARBA00022801"/>
    </source>
</evidence>
<dbReference type="AlphaFoldDB" id="G5JVB9"/>
<dbReference type="SUPFAM" id="SSF63817">
    <property type="entry name" value="Sortase"/>
    <property type="match status" value="1"/>
</dbReference>
<gene>
    <name evidence="5" type="ORF">STRMA_0693</name>
</gene>
<dbReference type="EMBL" id="AEUW02000001">
    <property type="protein sequence ID" value="EHJ51589.1"/>
    <property type="molecule type" value="Genomic_DNA"/>
</dbReference>
<dbReference type="NCBIfam" id="TIGR01076">
    <property type="entry name" value="sortase_fam"/>
    <property type="match status" value="1"/>
</dbReference>
<accession>G5JVB9</accession>
<keyword evidence="1" id="KW-0645">Protease</keyword>
<organism evidence="5 6">
    <name type="scientific">Streptococcus macacae NCTC 11558</name>
    <dbReference type="NCBI Taxonomy" id="764298"/>
    <lineage>
        <taxon>Bacteria</taxon>
        <taxon>Bacillati</taxon>
        <taxon>Bacillota</taxon>
        <taxon>Bacilli</taxon>
        <taxon>Lactobacillales</taxon>
        <taxon>Streptococcaceae</taxon>
        <taxon>Streptococcus</taxon>
    </lineage>
</organism>
<evidence type="ECO:0000313" key="6">
    <source>
        <dbReference type="Proteomes" id="UP000003573"/>
    </source>
</evidence>
<dbReference type="GO" id="GO:0006508">
    <property type="term" value="P:proteolysis"/>
    <property type="evidence" value="ECO:0007669"/>
    <property type="project" value="UniProtKB-KW"/>
</dbReference>
<evidence type="ECO:0000313" key="5">
    <source>
        <dbReference type="EMBL" id="EHJ51589.1"/>
    </source>
</evidence>
<dbReference type="InterPro" id="IPR005754">
    <property type="entry name" value="Sortase"/>
</dbReference>
<evidence type="ECO:0000256" key="4">
    <source>
        <dbReference type="PIRSR" id="PIRSR605754-1"/>
    </source>
</evidence>
<dbReference type="InterPro" id="IPR042007">
    <property type="entry name" value="Sortase_A"/>
</dbReference>
<name>G5JVB9_9STRE</name>
<comment type="caution">
    <text evidence="5">The sequence shown here is derived from an EMBL/GenBank/DDBJ whole genome shotgun (WGS) entry which is preliminary data.</text>
</comment>
<feature type="active site" description="Acyl-thioester intermediate" evidence="4">
    <location>
        <position position="211"/>
    </location>
</feature>
<dbReference type="GO" id="GO:0008234">
    <property type="term" value="F:cysteine-type peptidase activity"/>
    <property type="evidence" value="ECO:0007669"/>
    <property type="project" value="UniProtKB-KW"/>
</dbReference>
<dbReference type="Proteomes" id="UP000003573">
    <property type="component" value="Unassembled WGS sequence"/>
</dbReference>
<keyword evidence="6" id="KW-1185">Reference proteome</keyword>
<sequence>MKTKNNATRPYRKKRKKRFLKNFFLILLLMLGLALVFNRPIRNSLIAWNSNKYQVSKISQKEIEKNKSADSSFDFKKVKSISTESVLSAQMSAQKLPVIGGIAIPDLKINLPIFKGLNNIGLTYGAGTMKENQVMGQKNYALASHHVFGMTGSSKMLFSPLDNAKKGMKIYLTDKEKVYTYRISEVKSVTPEHVEVVNDSPGKNEVTLVTCTDPGATERIIVHGLLEKSEDFKQVKEEVKQAFNQSYNQISL</sequence>
<dbReference type="STRING" id="764298.STRMA_0693"/>
<dbReference type="Gene3D" id="2.40.260.10">
    <property type="entry name" value="Sortase"/>
    <property type="match status" value="1"/>
</dbReference>